<evidence type="ECO:0000256" key="1">
    <source>
        <dbReference type="ARBA" id="ARBA00023015"/>
    </source>
</evidence>
<keyword evidence="3" id="KW-0804">Transcription</keyword>
<evidence type="ECO:0000256" key="2">
    <source>
        <dbReference type="ARBA" id="ARBA00023125"/>
    </source>
</evidence>
<dbReference type="PROSITE" id="PS01124">
    <property type="entry name" value="HTH_ARAC_FAMILY_2"/>
    <property type="match status" value="1"/>
</dbReference>
<keyword evidence="6" id="KW-1185">Reference proteome</keyword>
<dbReference type="EMBL" id="VFWZ01000004">
    <property type="protein sequence ID" value="TPN85256.1"/>
    <property type="molecule type" value="Genomic_DNA"/>
</dbReference>
<accession>A0A504J2U7</accession>
<dbReference type="Proteomes" id="UP000315540">
    <property type="component" value="Unassembled WGS sequence"/>
</dbReference>
<dbReference type="RefSeq" id="WP_140594355.1">
    <property type="nucleotide sequence ID" value="NZ_VFWZ01000004.1"/>
</dbReference>
<feature type="domain" description="HTH araC/xylS-type" evidence="4">
    <location>
        <begin position="179"/>
        <end position="281"/>
    </location>
</feature>
<keyword evidence="2" id="KW-0238">DNA-binding</keyword>
<keyword evidence="1" id="KW-0805">Transcription regulation</keyword>
<sequence>MREFKFDKQKYGFELDMDLHTLDKRPSNYFESEVHVTDFFEVIFLKQSSGNISVKDFGASLLPYTIICNSPYQKKTNNINQPQGYHLVFKDDFLANFFLDKLFVFKLNFFYNATSPQFFQIHEKEFTAIEDVLKNIIAEINDFRNDSQHIIRALLYFVLTKLNRLYSEFYKLYTIPSGDNIAYIFKDALEKNIRQVHQVEEYANLLKVERNRLNKIIQRHYNLTPKKLIQHRLLQEIKTELLYTDKTISEIASELHFSEPNNLSRFFQKHEEISPLHFRQNRKRI</sequence>
<dbReference type="OrthoDB" id="9793451at2"/>
<dbReference type="PANTHER" id="PTHR43280:SF32">
    <property type="entry name" value="TRANSCRIPTIONAL REGULATORY PROTEIN"/>
    <property type="match status" value="1"/>
</dbReference>
<evidence type="ECO:0000313" key="6">
    <source>
        <dbReference type="Proteomes" id="UP000315540"/>
    </source>
</evidence>
<dbReference type="AlphaFoldDB" id="A0A504J2U7"/>
<comment type="caution">
    <text evidence="5">The sequence shown here is derived from an EMBL/GenBank/DDBJ whole genome shotgun (WGS) entry which is preliminary data.</text>
</comment>
<organism evidence="5 6">
    <name type="scientific">Aquimarina algicola</name>
    <dbReference type="NCBI Taxonomy" id="2589995"/>
    <lineage>
        <taxon>Bacteria</taxon>
        <taxon>Pseudomonadati</taxon>
        <taxon>Bacteroidota</taxon>
        <taxon>Flavobacteriia</taxon>
        <taxon>Flavobacteriales</taxon>
        <taxon>Flavobacteriaceae</taxon>
        <taxon>Aquimarina</taxon>
    </lineage>
</organism>
<dbReference type="InterPro" id="IPR009057">
    <property type="entry name" value="Homeodomain-like_sf"/>
</dbReference>
<proteinExistence type="predicted"/>
<dbReference type="GO" id="GO:0003700">
    <property type="term" value="F:DNA-binding transcription factor activity"/>
    <property type="evidence" value="ECO:0007669"/>
    <property type="project" value="InterPro"/>
</dbReference>
<protein>
    <submittedName>
        <fullName evidence="5">Helix-turn-helix domain-containing protein</fullName>
    </submittedName>
</protein>
<name>A0A504J2U7_9FLAO</name>
<gene>
    <name evidence="5" type="ORF">FHK87_14625</name>
</gene>
<reference evidence="5 6" key="1">
    <citation type="submission" date="2019-06" db="EMBL/GenBank/DDBJ databases">
        <authorList>
            <person name="Meng X."/>
        </authorList>
    </citation>
    <scope>NUCLEOTIDE SEQUENCE [LARGE SCALE GENOMIC DNA]</scope>
    <source>
        <strain evidence="5 6">M625</strain>
    </source>
</reference>
<dbReference type="SMART" id="SM00342">
    <property type="entry name" value="HTH_ARAC"/>
    <property type="match status" value="1"/>
</dbReference>
<evidence type="ECO:0000313" key="5">
    <source>
        <dbReference type="EMBL" id="TPN85256.1"/>
    </source>
</evidence>
<dbReference type="GO" id="GO:0043565">
    <property type="term" value="F:sequence-specific DNA binding"/>
    <property type="evidence" value="ECO:0007669"/>
    <property type="project" value="InterPro"/>
</dbReference>
<dbReference type="InterPro" id="IPR018060">
    <property type="entry name" value="HTH_AraC"/>
</dbReference>
<dbReference type="Pfam" id="PF12833">
    <property type="entry name" value="HTH_18"/>
    <property type="match status" value="1"/>
</dbReference>
<dbReference type="PANTHER" id="PTHR43280">
    <property type="entry name" value="ARAC-FAMILY TRANSCRIPTIONAL REGULATOR"/>
    <property type="match status" value="1"/>
</dbReference>
<dbReference type="SUPFAM" id="SSF46689">
    <property type="entry name" value="Homeodomain-like"/>
    <property type="match status" value="1"/>
</dbReference>
<evidence type="ECO:0000259" key="4">
    <source>
        <dbReference type="PROSITE" id="PS01124"/>
    </source>
</evidence>
<dbReference type="Gene3D" id="1.10.10.60">
    <property type="entry name" value="Homeodomain-like"/>
    <property type="match status" value="1"/>
</dbReference>
<evidence type="ECO:0000256" key="3">
    <source>
        <dbReference type="ARBA" id="ARBA00023163"/>
    </source>
</evidence>